<dbReference type="Pfam" id="PF03170">
    <property type="entry name" value="BcsB"/>
    <property type="match status" value="1"/>
</dbReference>
<keyword evidence="1" id="KW-1003">Cell membrane</keyword>
<reference evidence="2 3" key="1">
    <citation type="submission" date="2016-10" db="EMBL/GenBank/DDBJ databases">
        <authorList>
            <person name="de Groot N.N."/>
        </authorList>
    </citation>
    <scope>NUCLEOTIDE SEQUENCE [LARGE SCALE GENOMIC DNA]</scope>
    <source>
        <strain evidence="2 3">DSM 15893</strain>
    </source>
</reference>
<proteinExistence type="inferred from homology"/>
<dbReference type="EMBL" id="FOWR01000006">
    <property type="protein sequence ID" value="SFP00508.1"/>
    <property type="molecule type" value="Genomic_DNA"/>
</dbReference>
<keyword evidence="1" id="KW-0973">c-di-GMP</keyword>
<dbReference type="AlphaFoldDB" id="A0A1I5LT48"/>
<comment type="subunit">
    <text evidence="1">Tightly associated with the cellulose synthase catalytic subunit.</text>
</comment>
<keyword evidence="1" id="KW-0997">Cell inner membrane</keyword>
<dbReference type="UniPathway" id="UPA00694"/>
<feature type="transmembrane region" description="Helical" evidence="1">
    <location>
        <begin position="632"/>
        <end position="654"/>
    </location>
</feature>
<protein>
    <recommendedName>
        <fullName evidence="1">Cyclic di-GMP-binding protein</fullName>
    </recommendedName>
    <alternativeName>
        <fullName evidence="1">Cellulose synthase regulatory subunit</fullName>
    </alternativeName>
</protein>
<dbReference type="InterPro" id="IPR018513">
    <property type="entry name" value="Cell_synthase_bac"/>
</dbReference>
<dbReference type="GO" id="GO:0030244">
    <property type="term" value="P:cellulose biosynthetic process"/>
    <property type="evidence" value="ECO:0007669"/>
    <property type="project" value="UniProtKB-KW"/>
</dbReference>
<comment type="subcellular location">
    <subcellularLocation>
        <location evidence="1">Cell inner membrane</location>
    </subcellularLocation>
</comment>
<dbReference type="STRING" id="1121869.SAMN03084138_01064"/>
<sequence>MNKFIIAFLLLFACAVQAEKTVKIPLTYAMDTKEDIVLRGQSQIMPIPISILDGQEVENVRLSLAIYNNNIVDSTVLWLAAGNRSLANIEVKQRHQFQYIEATFPAGLLSKENPSLNLRIQHLSNDPNLVIDTTGLNTTINVKASFYELNYQESGTFNQKTLASFEEMMRSGQHHDAPIHMISAITDTDLSLSLAAYLVQGWTLKSGSEDYQFDYRMESKYGERRLGPVIVYGTSDALLNAGWVDQETHKAVSGPYLGIGDSTKGDEWLLIISGKNEREVKRAAKVFANNMRRFPERGSMVVVNEDNVIDRSLKSEATYLMSEFTEQTDLTDSPLELDLVMPSNILFSDEDNAKINLLLSHSRVAPGAGSMILRVNGEYANSLPLRSSYWRDTQHYRLNIPMRKFTPGINRVSVEIYGPVDVQNQDRRFAVYMSEKSNLRLSSWVKFIPTEGHKVSAHDFFAIADDCGKQAQISVDKKDPVQLANLWRLLSYVSHRTHKAMPGLMITGETEQRRPFHISLTEIEVAEPYILPAQNVSRWDGLKTHLFDFVAGKGEAEQENFYTSDMMFSEPTSELATIKHTNQEGWYRIQFAETTYEKFDDFMRSESSSAPAGVLSEREFSSSTSQFFKAAFIGYPAGLSILALFIIWWMSAFVSRALEARK</sequence>
<organism evidence="2 3">
    <name type="scientific">Enterovibrio norvegicus DSM 15893</name>
    <dbReference type="NCBI Taxonomy" id="1121869"/>
    <lineage>
        <taxon>Bacteria</taxon>
        <taxon>Pseudomonadati</taxon>
        <taxon>Pseudomonadota</taxon>
        <taxon>Gammaproteobacteria</taxon>
        <taxon>Vibrionales</taxon>
        <taxon>Vibrionaceae</taxon>
        <taxon>Enterovibrio</taxon>
    </lineage>
</organism>
<keyword evidence="1" id="KW-0812">Transmembrane</keyword>
<comment type="pathway">
    <text evidence="1">Glycan metabolism; bacterial cellulose biosynthesis.</text>
</comment>
<dbReference type="Proteomes" id="UP000182692">
    <property type="component" value="Unassembled WGS sequence"/>
</dbReference>
<comment type="similarity">
    <text evidence="1">Belongs to the AcsB/BcsB family.</text>
</comment>
<dbReference type="RefSeq" id="WP_074925619.1">
    <property type="nucleotide sequence ID" value="NZ_FOWR01000006.1"/>
</dbReference>
<dbReference type="GO" id="GO:0005886">
    <property type="term" value="C:plasma membrane"/>
    <property type="evidence" value="ECO:0007669"/>
    <property type="project" value="UniProtKB-SubCell"/>
</dbReference>
<keyword evidence="1" id="KW-0732">Signal</keyword>
<accession>A0A1I5LT48</accession>
<feature type="signal peptide" evidence="1">
    <location>
        <begin position="1"/>
        <end position="18"/>
    </location>
</feature>
<keyword evidence="1" id="KW-0472">Membrane</keyword>
<evidence type="ECO:0000313" key="2">
    <source>
        <dbReference type="EMBL" id="SFP00508.1"/>
    </source>
</evidence>
<dbReference type="GeneID" id="35872263"/>
<gene>
    <name evidence="2" type="ORF">SAMN03084138_01064</name>
</gene>
<keyword evidence="2" id="KW-0808">Transferase</keyword>
<dbReference type="GO" id="GO:0008168">
    <property type="term" value="F:methyltransferase activity"/>
    <property type="evidence" value="ECO:0007669"/>
    <property type="project" value="UniProtKB-KW"/>
</dbReference>
<dbReference type="GO" id="GO:0006011">
    <property type="term" value="P:UDP-alpha-D-glucose metabolic process"/>
    <property type="evidence" value="ECO:0007669"/>
    <property type="project" value="InterPro"/>
</dbReference>
<keyword evidence="1" id="KW-1133">Transmembrane helix</keyword>
<keyword evidence="2" id="KW-0489">Methyltransferase</keyword>
<name>A0A1I5LT48_9GAMM</name>
<feature type="chain" id="PRO_5015213681" description="Cyclic di-GMP-binding protein" evidence="1">
    <location>
        <begin position="19"/>
        <end position="662"/>
    </location>
</feature>
<dbReference type="GO" id="GO:0032259">
    <property type="term" value="P:methylation"/>
    <property type="evidence" value="ECO:0007669"/>
    <property type="project" value="UniProtKB-KW"/>
</dbReference>
<comment type="function">
    <text evidence="1">Binds the cellulose synthase activator, bis-(3'-5') cyclic diguanylic acid (c-di-GMP).</text>
</comment>
<dbReference type="OrthoDB" id="9806702at2"/>
<evidence type="ECO:0000256" key="1">
    <source>
        <dbReference type="RuleBase" id="RU365021"/>
    </source>
</evidence>
<dbReference type="Gene3D" id="2.60.120.260">
    <property type="entry name" value="Galactose-binding domain-like"/>
    <property type="match status" value="1"/>
</dbReference>
<evidence type="ECO:0000313" key="3">
    <source>
        <dbReference type="Proteomes" id="UP000182692"/>
    </source>
</evidence>
<keyword evidence="1" id="KW-0135">Cellulose biosynthesis</keyword>